<evidence type="ECO:0000313" key="3">
    <source>
        <dbReference type="Proteomes" id="UP000265520"/>
    </source>
</evidence>
<reference evidence="2 3" key="1">
    <citation type="journal article" date="2018" name="Front. Plant Sci.">
        <title>Red Clover (Trifolium pratense) and Zigzag Clover (T. medium) - A Picture of Genomic Similarities and Differences.</title>
        <authorList>
            <person name="Dluhosova J."/>
            <person name="Istvanek J."/>
            <person name="Nedelnik J."/>
            <person name="Repkova J."/>
        </authorList>
    </citation>
    <scope>NUCLEOTIDE SEQUENCE [LARGE SCALE GENOMIC DNA]</scope>
    <source>
        <strain evidence="3">cv. 10/8</strain>
        <tissue evidence="2">Leaf</tissue>
    </source>
</reference>
<evidence type="ECO:0000313" key="2">
    <source>
        <dbReference type="EMBL" id="MCI22327.1"/>
    </source>
</evidence>
<feature type="compositionally biased region" description="Acidic residues" evidence="1">
    <location>
        <begin position="121"/>
        <end position="131"/>
    </location>
</feature>
<feature type="region of interest" description="Disordered" evidence="1">
    <location>
        <begin position="118"/>
        <end position="144"/>
    </location>
</feature>
<evidence type="ECO:0008006" key="4">
    <source>
        <dbReference type="Google" id="ProtNLM"/>
    </source>
</evidence>
<accession>A0A392QEQ0</accession>
<organism evidence="2 3">
    <name type="scientific">Trifolium medium</name>
    <dbReference type="NCBI Taxonomy" id="97028"/>
    <lineage>
        <taxon>Eukaryota</taxon>
        <taxon>Viridiplantae</taxon>
        <taxon>Streptophyta</taxon>
        <taxon>Embryophyta</taxon>
        <taxon>Tracheophyta</taxon>
        <taxon>Spermatophyta</taxon>
        <taxon>Magnoliopsida</taxon>
        <taxon>eudicotyledons</taxon>
        <taxon>Gunneridae</taxon>
        <taxon>Pentapetalae</taxon>
        <taxon>rosids</taxon>
        <taxon>fabids</taxon>
        <taxon>Fabales</taxon>
        <taxon>Fabaceae</taxon>
        <taxon>Papilionoideae</taxon>
        <taxon>50 kb inversion clade</taxon>
        <taxon>NPAAA clade</taxon>
        <taxon>Hologalegina</taxon>
        <taxon>IRL clade</taxon>
        <taxon>Trifolieae</taxon>
        <taxon>Trifolium</taxon>
    </lineage>
</organism>
<sequence length="144" mass="16042">MDLVLLTTSEKGGIQRAYKGNTKRIIWRTGRLLKLDPETLNHNRYDVARAQIAVTTWTTVDEVVEIKVNEEIFIIRMVEERFGTMDLGFQKVAGFANGVRNSSEYSANIHDGGSVVGLDEGWSENESDGADTVDRPLVGSKEKP</sequence>
<dbReference type="Proteomes" id="UP000265520">
    <property type="component" value="Unassembled WGS sequence"/>
</dbReference>
<evidence type="ECO:0000256" key="1">
    <source>
        <dbReference type="SAM" id="MobiDB-lite"/>
    </source>
</evidence>
<keyword evidence="3" id="KW-1185">Reference proteome</keyword>
<comment type="caution">
    <text evidence="2">The sequence shown here is derived from an EMBL/GenBank/DDBJ whole genome shotgun (WGS) entry which is preliminary data.</text>
</comment>
<dbReference type="EMBL" id="LXQA010129936">
    <property type="protein sequence ID" value="MCI22327.1"/>
    <property type="molecule type" value="Genomic_DNA"/>
</dbReference>
<protein>
    <recommendedName>
        <fullName evidence="4">DUF4283 domain protein</fullName>
    </recommendedName>
</protein>
<feature type="non-terminal residue" evidence="2">
    <location>
        <position position="144"/>
    </location>
</feature>
<proteinExistence type="predicted"/>
<name>A0A392QEQ0_9FABA</name>
<dbReference type="AlphaFoldDB" id="A0A392QEQ0"/>